<dbReference type="AlphaFoldDB" id="A0A382BS25"/>
<evidence type="ECO:0000256" key="1">
    <source>
        <dbReference type="SAM" id="Phobius"/>
    </source>
</evidence>
<feature type="transmembrane region" description="Helical" evidence="1">
    <location>
        <begin position="382"/>
        <end position="398"/>
    </location>
</feature>
<feature type="transmembrane region" description="Helical" evidence="1">
    <location>
        <begin position="150"/>
        <end position="168"/>
    </location>
</feature>
<feature type="transmembrane region" description="Helical" evidence="1">
    <location>
        <begin position="325"/>
        <end position="347"/>
    </location>
</feature>
<dbReference type="EMBL" id="UINC01030838">
    <property type="protein sequence ID" value="SVB15873.1"/>
    <property type="molecule type" value="Genomic_DNA"/>
</dbReference>
<dbReference type="Pfam" id="PF01970">
    <property type="entry name" value="TctA"/>
    <property type="match status" value="1"/>
</dbReference>
<gene>
    <name evidence="3" type="ORF">METZ01_LOCUS168727</name>
</gene>
<feature type="domain" description="DUF112" evidence="2">
    <location>
        <begin position="4"/>
        <end position="402"/>
    </location>
</feature>
<reference evidence="3" key="1">
    <citation type="submission" date="2018-05" db="EMBL/GenBank/DDBJ databases">
        <authorList>
            <person name="Lanie J.A."/>
            <person name="Ng W.-L."/>
            <person name="Kazmierczak K.M."/>
            <person name="Andrzejewski T.M."/>
            <person name="Davidsen T.M."/>
            <person name="Wayne K.J."/>
            <person name="Tettelin H."/>
            <person name="Glass J.I."/>
            <person name="Rusch D."/>
            <person name="Podicherti R."/>
            <person name="Tsui H.-C.T."/>
            <person name="Winkler M.E."/>
        </authorList>
    </citation>
    <scope>NUCLEOTIDE SEQUENCE</scope>
</reference>
<dbReference type="InterPro" id="IPR002823">
    <property type="entry name" value="DUF112_TM"/>
</dbReference>
<keyword evidence="1" id="KW-1133">Transmembrane helix</keyword>
<name>A0A382BS25_9ZZZZ</name>
<sequence length="427" mass="46787">MESLFWCLLGIISGGIAGIIPGSAAFVAVAIFYSVLEGLSAFNILLFYVAVLITTNYTNSICAILYGIPGDATAIATARYGHKFFRKGFGHLAVSSNAISSSIGSIFAIGLFIVFYDYIYSVFRFYNSTLQVVIISIAIFLITFSVRQHILKTVLLFVLGGVLAKIGFDNLTFESWGTFGNSYLTLGIPFNAVMIGLFIIPEFLKFANLEISEPKKITKFGIGKNTLGATLLGSFIGFWSGLIPGITNILGSYASAAIVKRFFRTPYLKCIAAAESANNSGALSSLLPLIILGIPIVGSEVLVFYLVSSTGFVFGLESIETFKNILYFVPVIIGICLVISWAGFNLLGTVAYVIKEHKNYITCVIILIISLIAIDIYPTKEWMFMCIVGLTLVGYFIRKWDTIPVVYGYFLTDLFWDNLVRTIIIHS</sequence>
<feature type="transmembrane region" description="Helical" evidence="1">
    <location>
        <begin position="180"/>
        <end position="200"/>
    </location>
</feature>
<evidence type="ECO:0000259" key="2">
    <source>
        <dbReference type="Pfam" id="PF01970"/>
    </source>
</evidence>
<organism evidence="3">
    <name type="scientific">marine metagenome</name>
    <dbReference type="NCBI Taxonomy" id="408172"/>
    <lineage>
        <taxon>unclassified sequences</taxon>
        <taxon>metagenomes</taxon>
        <taxon>ecological metagenomes</taxon>
    </lineage>
</organism>
<feature type="transmembrane region" description="Helical" evidence="1">
    <location>
        <begin position="89"/>
        <end position="119"/>
    </location>
</feature>
<keyword evidence="1" id="KW-0812">Transmembrane</keyword>
<feature type="transmembrane region" description="Helical" evidence="1">
    <location>
        <begin position="359"/>
        <end position="376"/>
    </location>
</feature>
<feature type="transmembrane region" description="Helical" evidence="1">
    <location>
        <begin position="7"/>
        <end position="33"/>
    </location>
</feature>
<keyword evidence="1" id="KW-0472">Membrane</keyword>
<dbReference type="PANTHER" id="PTHR35342:SF5">
    <property type="entry name" value="TRICARBOXYLIC TRANSPORT PROTEIN"/>
    <property type="match status" value="1"/>
</dbReference>
<dbReference type="PANTHER" id="PTHR35342">
    <property type="entry name" value="TRICARBOXYLIC TRANSPORT PROTEIN"/>
    <property type="match status" value="1"/>
</dbReference>
<feature type="transmembrane region" description="Helical" evidence="1">
    <location>
        <begin position="125"/>
        <end position="143"/>
    </location>
</feature>
<protein>
    <recommendedName>
        <fullName evidence="2">DUF112 domain-containing protein</fullName>
    </recommendedName>
</protein>
<accession>A0A382BS25</accession>
<proteinExistence type="predicted"/>
<evidence type="ECO:0000313" key="3">
    <source>
        <dbReference type="EMBL" id="SVB15873.1"/>
    </source>
</evidence>
<feature type="transmembrane region" description="Helical" evidence="1">
    <location>
        <begin position="245"/>
        <end position="263"/>
    </location>
</feature>
<feature type="transmembrane region" description="Helical" evidence="1">
    <location>
        <begin position="283"/>
        <end position="305"/>
    </location>
</feature>